<evidence type="ECO:0000256" key="9">
    <source>
        <dbReference type="ARBA" id="ARBA00023136"/>
    </source>
</evidence>
<keyword evidence="12" id="KW-1185">Reference proteome</keyword>
<keyword evidence="4" id="KW-0410">Iron transport</keyword>
<dbReference type="InterPro" id="IPR027417">
    <property type="entry name" value="P-loop_NTPase"/>
</dbReference>
<reference evidence="11 12" key="1">
    <citation type="submission" date="2024-09" db="EMBL/GenBank/DDBJ databases">
        <authorList>
            <person name="Sun Q."/>
            <person name="Mori K."/>
        </authorList>
    </citation>
    <scope>NUCLEOTIDE SEQUENCE [LARGE SCALE GENOMIC DNA]</scope>
    <source>
        <strain evidence="11 12">CECT 8064</strain>
    </source>
</reference>
<dbReference type="Gene3D" id="3.40.50.300">
    <property type="entry name" value="P-loop containing nucleotide triphosphate hydrolases"/>
    <property type="match status" value="1"/>
</dbReference>
<protein>
    <submittedName>
        <fullName evidence="11">ABC transporter ATP-binding protein</fullName>
    </submittedName>
</protein>
<dbReference type="InterPro" id="IPR003439">
    <property type="entry name" value="ABC_transporter-like_ATP-bd"/>
</dbReference>
<evidence type="ECO:0000256" key="8">
    <source>
        <dbReference type="ARBA" id="ARBA00023065"/>
    </source>
</evidence>
<feature type="domain" description="ABC transporter" evidence="10">
    <location>
        <begin position="26"/>
        <end position="262"/>
    </location>
</feature>
<dbReference type="Proteomes" id="UP001589645">
    <property type="component" value="Unassembled WGS sequence"/>
</dbReference>
<evidence type="ECO:0000256" key="7">
    <source>
        <dbReference type="ARBA" id="ARBA00023004"/>
    </source>
</evidence>
<keyword evidence="9" id="KW-0472">Membrane</keyword>
<evidence type="ECO:0000256" key="2">
    <source>
        <dbReference type="ARBA" id="ARBA00022448"/>
    </source>
</evidence>
<dbReference type="PROSITE" id="PS50893">
    <property type="entry name" value="ABC_TRANSPORTER_2"/>
    <property type="match status" value="1"/>
</dbReference>
<name>A0ABV5HRZ4_9VIBR</name>
<sequence>MTTELEFLTSPEGKPIETSAKQPVSIAAQSLTLGYDNKRVCEQLSLTIPPRQFTVIIGPNGCGKSTLLKSLCRLLKPLAGTILLDGKDIHRWPTKEVAKKIGLLPQSANSPNGIRVYDLVARGRYPHQSVFRQWSDEDKQAVEQAMVDANVTELAQQTVDSLSGGQRQRVWIAMVLAQQTPTLMLDEPTTYLDIAHQIELLDLFKTLNIEQGRTVVAVLHDLNQACRYADHVIALAEGELIAQGAPQTIIDSALVERVFGLKSEVVPDPVTGTPMIVPLSRWAAKT</sequence>
<dbReference type="EMBL" id="JBHMEP010000006">
    <property type="protein sequence ID" value="MFB9136682.1"/>
    <property type="molecule type" value="Genomic_DNA"/>
</dbReference>
<evidence type="ECO:0000256" key="5">
    <source>
        <dbReference type="ARBA" id="ARBA00022741"/>
    </source>
</evidence>
<proteinExistence type="predicted"/>
<keyword evidence="5" id="KW-0547">Nucleotide-binding</keyword>
<keyword evidence="7" id="KW-0408">Iron</keyword>
<organism evidence="11 12">
    <name type="scientific">Vibrio olivae</name>
    <dbReference type="NCBI Taxonomy" id="1243002"/>
    <lineage>
        <taxon>Bacteria</taxon>
        <taxon>Pseudomonadati</taxon>
        <taxon>Pseudomonadota</taxon>
        <taxon>Gammaproteobacteria</taxon>
        <taxon>Vibrionales</taxon>
        <taxon>Vibrionaceae</taxon>
        <taxon>Vibrio</taxon>
    </lineage>
</organism>
<dbReference type="Pfam" id="PF00005">
    <property type="entry name" value="ABC_tran"/>
    <property type="match status" value="1"/>
</dbReference>
<gene>
    <name evidence="11" type="ORF">ACFFUV_17070</name>
</gene>
<dbReference type="SUPFAM" id="SSF52540">
    <property type="entry name" value="P-loop containing nucleoside triphosphate hydrolases"/>
    <property type="match status" value="1"/>
</dbReference>
<evidence type="ECO:0000313" key="11">
    <source>
        <dbReference type="EMBL" id="MFB9136682.1"/>
    </source>
</evidence>
<accession>A0ABV5HRZ4</accession>
<keyword evidence="2" id="KW-0813">Transport</keyword>
<dbReference type="InterPro" id="IPR003593">
    <property type="entry name" value="AAA+_ATPase"/>
</dbReference>
<evidence type="ECO:0000313" key="12">
    <source>
        <dbReference type="Proteomes" id="UP001589645"/>
    </source>
</evidence>
<keyword evidence="6 11" id="KW-0067">ATP-binding</keyword>
<evidence type="ECO:0000256" key="3">
    <source>
        <dbReference type="ARBA" id="ARBA00022475"/>
    </source>
</evidence>
<dbReference type="InterPro" id="IPR017871">
    <property type="entry name" value="ABC_transporter-like_CS"/>
</dbReference>
<dbReference type="InterPro" id="IPR051535">
    <property type="entry name" value="Siderophore_ABC-ATPase"/>
</dbReference>
<comment type="subcellular location">
    <subcellularLocation>
        <location evidence="1">Cell membrane</location>
        <topology evidence="1">Peripheral membrane protein</topology>
    </subcellularLocation>
</comment>
<dbReference type="RefSeq" id="WP_390195031.1">
    <property type="nucleotide sequence ID" value="NZ_JBHMEP010000006.1"/>
</dbReference>
<keyword evidence="3" id="KW-1003">Cell membrane</keyword>
<dbReference type="PANTHER" id="PTHR42771">
    <property type="entry name" value="IRON(3+)-HYDROXAMATE IMPORT ATP-BINDING PROTEIN FHUC"/>
    <property type="match status" value="1"/>
</dbReference>
<dbReference type="SMART" id="SM00382">
    <property type="entry name" value="AAA"/>
    <property type="match status" value="1"/>
</dbReference>
<evidence type="ECO:0000259" key="10">
    <source>
        <dbReference type="PROSITE" id="PS50893"/>
    </source>
</evidence>
<dbReference type="PROSITE" id="PS00211">
    <property type="entry name" value="ABC_TRANSPORTER_1"/>
    <property type="match status" value="1"/>
</dbReference>
<evidence type="ECO:0000256" key="1">
    <source>
        <dbReference type="ARBA" id="ARBA00004202"/>
    </source>
</evidence>
<comment type="caution">
    <text evidence="11">The sequence shown here is derived from an EMBL/GenBank/DDBJ whole genome shotgun (WGS) entry which is preliminary data.</text>
</comment>
<evidence type="ECO:0000256" key="4">
    <source>
        <dbReference type="ARBA" id="ARBA00022496"/>
    </source>
</evidence>
<evidence type="ECO:0000256" key="6">
    <source>
        <dbReference type="ARBA" id="ARBA00022840"/>
    </source>
</evidence>
<dbReference type="GO" id="GO:0005524">
    <property type="term" value="F:ATP binding"/>
    <property type="evidence" value="ECO:0007669"/>
    <property type="project" value="UniProtKB-KW"/>
</dbReference>
<keyword evidence="8" id="KW-0406">Ion transport</keyword>
<dbReference type="CDD" id="cd03214">
    <property type="entry name" value="ABC_Iron-Siderophores_B12_Hemin"/>
    <property type="match status" value="1"/>
</dbReference>
<dbReference type="PANTHER" id="PTHR42771:SF12">
    <property type="entry name" value="FE(3+) DICITRATE TRANSPORT ATP-BINDING PROTEIN FECE-RELATED"/>
    <property type="match status" value="1"/>
</dbReference>